<dbReference type="GO" id="GO:0016579">
    <property type="term" value="P:protein deubiquitination"/>
    <property type="evidence" value="ECO:0007669"/>
    <property type="project" value="InterPro"/>
</dbReference>
<dbReference type="Pfam" id="PF00443">
    <property type="entry name" value="UCH"/>
    <property type="match status" value="1"/>
</dbReference>
<reference evidence="2" key="1">
    <citation type="submission" date="2019-09" db="EMBL/GenBank/DDBJ databases">
        <authorList>
            <person name="Needham M D."/>
        </authorList>
    </citation>
    <scope>NUCLEOTIDE SEQUENCE</scope>
</reference>
<organism evidence="2">
    <name type="scientific">seawater metagenome</name>
    <dbReference type="NCBI Taxonomy" id="1561972"/>
    <lineage>
        <taxon>unclassified sequences</taxon>
        <taxon>metagenomes</taxon>
        <taxon>ecological metagenomes</taxon>
    </lineage>
</organism>
<name>A0A5E8CMA2_9ZZZZ</name>
<dbReference type="GO" id="GO:0004843">
    <property type="term" value="F:cysteine-type deubiquitinase activity"/>
    <property type="evidence" value="ECO:0007669"/>
    <property type="project" value="InterPro"/>
</dbReference>
<gene>
    <name evidence="2" type="ORF">CPAV1605_1324</name>
</gene>
<dbReference type="CDD" id="cd02257">
    <property type="entry name" value="Peptidase_C19"/>
    <property type="match status" value="1"/>
</dbReference>
<sequence>MINLKNYCGLNNIGNTCYMNSALQMVANNEDIINYFTSNNFSSNNLNVFKKFLIEYKSNGNSFSPRELKAIVGRRNKMFGGFMQNDSHEFLIFLFDIIEEDLKKELDHGDILSKDKESNFISKLFDYKMNSILKCKIKSCNNVSKNISSDRFLSLEIPNSDNLTLDDCYRDFKAREKLQNDERWWCDKCKKKRIASKRLEINYWSPYLFIHLKRFNVNMSGRATKNNTFINVPIYWRHNYVLQGLVVHSGGTGGGHYISVGNVDNKWILFDDSSTSQLSEEQVTKLASCAYLLHYKQISDN</sequence>
<dbReference type="PROSITE" id="PS00972">
    <property type="entry name" value="USP_1"/>
    <property type="match status" value="1"/>
</dbReference>
<accession>A0A5E8CMA2</accession>
<evidence type="ECO:0000313" key="2">
    <source>
        <dbReference type="EMBL" id="VVU95572.1"/>
    </source>
</evidence>
<dbReference type="EMBL" id="CABVLZ010000005">
    <property type="protein sequence ID" value="VVU95572.1"/>
    <property type="molecule type" value="Genomic_DNA"/>
</dbReference>
<protein>
    <submittedName>
        <fullName evidence="2">Ubiquitin carboxyl-terminal hydrolase</fullName>
    </submittedName>
</protein>
<dbReference type="PROSITE" id="PS00973">
    <property type="entry name" value="USP_2"/>
    <property type="match status" value="1"/>
</dbReference>
<proteinExistence type="predicted"/>
<dbReference type="InterPro" id="IPR038765">
    <property type="entry name" value="Papain-like_cys_pep_sf"/>
</dbReference>
<dbReference type="PROSITE" id="PS50235">
    <property type="entry name" value="USP_3"/>
    <property type="match status" value="1"/>
</dbReference>
<dbReference type="AlphaFoldDB" id="A0A5E8CMA2"/>
<evidence type="ECO:0000259" key="1">
    <source>
        <dbReference type="PROSITE" id="PS50235"/>
    </source>
</evidence>
<feature type="domain" description="USP" evidence="1">
    <location>
        <begin position="8"/>
        <end position="298"/>
    </location>
</feature>
<dbReference type="InterPro" id="IPR050185">
    <property type="entry name" value="Ub_carboxyl-term_hydrolase"/>
</dbReference>
<dbReference type="SUPFAM" id="SSF54001">
    <property type="entry name" value="Cysteine proteinases"/>
    <property type="match status" value="1"/>
</dbReference>
<dbReference type="InterPro" id="IPR028889">
    <property type="entry name" value="USP"/>
</dbReference>
<dbReference type="PANTHER" id="PTHR21646">
    <property type="entry name" value="UBIQUITIN CARBOXYL-TERMINAL HYDROLASE"/>
    <property type="match status" value="1"/>
</dbReference>
<dbReference type="InterPro" id="IPR018200">
    <property type="entry name" value="USP_CS"/>
</dbReference>
<dbReference type="Gene3D" id="3.90.70.10">
    <property type="entry name" value="Cysteine proteinases"/>
    <property type="match status" value="1"/>
</dbReference>
<keyword evidence="2" id="KW-0378">Hydrolase</keyword>
<dbReference type="InterPro" id="IPR001394">
    <property type="entry name" value="Peptidase_C19_UCH"/>
</dbReference>